<evidence type="ECO:0000256" key="8">
    <source>
        <dbReference type="ARBA" id="ARBA00022824"/>
    </source>
</evidence>
<dbReference type="GO" id="GO:0008250">
    <property type="term" value="C:oligosaccharyltransferase complex"/>
    <property type="evidence" value="ECO:0007669"/>
    <property type="project" value="UniProtKB-UniRule"/>
</dbReference>
<gene>
    <name evidence="12" type="primary">RPN1</name>
    <name evidence="12" type="ORF">CDAR_556641</name>
</gene>
<organism evidence="12 13">
    <name type="scientific">Caerostris darwini</name>
    <dbReference type="NCBI Taxonomy" id="1538125"/>
    <lineage>
        <taxon>Eukaryota</taxon>
        <taxon>Metazoa</taxon>
        <taxon>Ecdysozoa</taxon>
        <taxon>Arthropoda</taxon>
        <taxon>Chelicerata</taxon>
        <taxon>Arachnida</taxon>
        <taxon>Araneae</taxon>
        <taxon>Araneomorphae</taxon>
        <taxon>Entelegynae</taxon>
        <taxon>Araneoidea</taxon>
        <taxon>Araneidae</taxon>
        <taxon>Caerostris</taxon>
    </lineage>
</organism>
<dbReference type="GO" id="GO:0018279">
    <property type="term" value="P:protein N-linked glycosylation via asparagine"/>
    <property type="evidence" value="ECO:0007669"/>
    <property type="project" value="TreeGrafter"/>
</dbReference>
<evidence type="ECO:0000256" key="9">
    <source>
        <dbReference type="ARBA" id="ARBA00022989"/>
    </source>
</evidence>
<keyword evidence="8 11" id="KW-0256">Endoplasmic reticulum</keyword>
<comment type="similarity">
    <text evidence="4 11">Belongs to the OST1 family.</text>
</comment>
<comment type="subunit">
    <text evidence="11">Component of the oligosaccharyltransferase (OST) complex.</text>
</comment>
<evidence type="ECO:0000256" key="11">
    <source>
        <dbReference type="RuleBase" id="RU361143"/>
    </source>
</evidence>
<dbReference type="EMBL" id="BPLQ01014877">
    <property type="protein sequence ID" value="GIY83992.1"/>
    <property type="molecule type" value="Genomic_DNA"/>
</dbReference>
<evidence type="ECO:0000313" key="12">
    <source>
        <dbReference type="EMBL" id="GIY83992.1"/>
    </source>
</evidence>
<name>A0AAV4WME7_9ARAC</name>
<keyword evidence="7 11" id="KW-0732">Signal</keyword>
<dbReference type="PANTHER" id="PTHR21049">
    <property type="entry name" value="RIBOPHORIN I"/>
    <property type="match status" value="1"/>
</dbReference>
<keyword evidence="10 11" id="KW-0472">Membrane</keyword>
<evidence type="ECO:0000256" key="5">
    <source>
        <dbReference type="ARBA" id="ARBA00017611"/>
    </source>
</evidence>
<protein>
    <recommendedName>
        <fullName evidence="5 11">Dolichyl-diphosphooligosaccharide--protein glycosyltransferase subunit 1</fullName>
    </recommendedName>
</protein>
<accession>A0AAV4WME7</accession>
<dbReference type="InterPro" id="IPR007676">
    <property type="entry name" value="Ribophorin_I"/>
</dbReference>
<evidence type="ECO:0000256" key="2">
    <source>
        <dbReference type="ARBA" id="ARBA00004115"/>
    </source>
</evidence>
<evidence type="ECO:0000256" key="4">
    <source>
        <dbReference type="ARBA" id="ARBA00008905"/>
    </source>
</evidence>
<evidence type="ECO:0000256" key="7">
    <source>
        <dbReference type="ARBA" id="ARBA00022729"/>
    </source>
</evidence>
<proteinExistence type="inferred from homology"/>
<evidence type="ECO:0000313" key="13">
    <source>
        <dbReference type="Proteomes" id="UP001054837"/>
    </source>
</evidence>
<comment type="subcellular location">
    <subcellularLocation>
        <location evidence="2 11">Endoplasmic reticulum membrane</location>
        <topology evidence="2 11">Single-pass type I membrane protein</topology>
    </subcellularLocation>
</comment>
<keyword evidence="9 11" id="KW-1133">Transmembrane helix</keyword>
<dbReference type="Pfam" id="PF04597">
    <property type="entry name" value="Ribophorin_I"/>
    <property type="match status" value="1"/>
</dbReference>
<dbReference type="Proteomes" id="UP001054837">
    <property type="component" value="Unassembled WGS sequence"/>
</dbReference>
<dbReference type="InterPro" id="IPR039491">
    <property type="entry name" value="REX1-B"/>
</dbReference>
<evidence type="ECO:0000256" key="6">
    <source>
        <dbReference type="ARBA" id="ARBA00022692"/>
    </source>
</evidence>
<evidence type="ECO:0000256" key="10">
    <source>
        <dbReference type="ARBA" id="ARBA00023136"/>
    </source>
</evidence>
<evidence type="ECO:0000256" key="1">
    <source>
        <dbReference type="ARBA" id="ARBA00002791"/>
    </source>
</evidence>
<comment type="function">
    <text evidence="1 11">Subunit of the oligosaccharyl transferase (OST) complex that catalyzes the initial transfer of a defined glycan (Glc(3)Man(9)GlcNAc(2) in eukaryotes) from the lipid carrier dolichol-pyrophosphate to an asparagine residue within an Asn-X-Ser/Thr consensus motif in nascent polypeptide chains, the first step in protein N-glycosylation. N-glycosylation occurs cotranslationally and the complex associates with the Sec61 complex at the channel-forming translocon complex that mediates protein translocation across the endoplasmic reticulum (ER). All subunits are required for a maximal enzyme activity.</text>
</comment>
<dbReference type="PANTHER" id="PTHR21049:SF0">
    <property type="entry name" value="DOLICHYL-DIPHOSPHOOLIGOSACCHARIDE--PROTEIN GLYCOSYLTRANSFERASE SUBUNIT 1"/>
    <property type="match status" value="1"/>
</dbReference>
<keyword evidence="6 11" id="KW-0812">Transmembrane</keyword>
<dbReference type="AlphaFoldDB" id="A0AAV4WME7"/>
<feature type="transmembrane region" description="Helical" evidence="11">
    <location>
        <begin position="428"/>
        <end position="447"/>
    </location>
</feature>
<feature type="chain" id="PRO_5043103652" description="Dolichyl-diphosphooligosaccharide--protein glycosyltransferase subunit 1" evidence="11">
    <location>
        <begin position="19"/>
        <end position="595"/>
    </location>
</feature>
<comment type="caution">
    <text evidence="12">The sequence shown here is derived from an EMBL/GenBank/DDBJ whole genome shotgun (WGS) entry which is preliminary data.</text>
</comment>
<comment type="pathway">
    <text evidence="3 11">Protein modification; protein glycosylation.</text>
</comment>
<feature type="signal peptide" evidence="11">
    <location>
        <begin position="1"/>
        <end position="18"/>
    </location>
</feature>
<keyword evidence="13" id="KW-1185">Reference proteome</keyword>
<reference evidence="12 13" key="1">
    <citation type="submission" date="2021-06" db="EMBL/GenBank/DDBJ databases">
        <title>Caerostris darwini draft genome.</title>
        <authorList>
            <person name="Kono N."/>
            <person name="Arakawa K."/>
        </authorList>
    </citation>
    <scope>NUCLEOTIDE SEQUENCE [LARGE SCALE GENOMIC DNA]</scope>
</reference>
<dbReference type="Pfam" id="PF14966">
    <property type="entry name" value="DNA_repr_REX1B"/>
    <property type="match status" value="1"/>
</dbReference>
<evidence type="ECO:0000256" key="3">
    <source>
        <dbReference type="ARBA" id="ARBA00004922"/>
    </source>
</evidence>
<sequence>MYYSIFLLLFFSFSYGHGQIINSKVERNIDIASQLVKITVKVTLENTGSLPVTTFDYALEPELKMHLSYFGASQVQDENKLNLKVEEIKANTNKAHRDMETHKIYFENPLKSGKSTTVRLEIILSHYLIPYPSSITQSDKQLVLYHGNHYYYSPYLTKTQTTVVTLPSNSVESYSKLKPVSHSENLITYGPYDNISPYSVNKMTIHCENNNRFLTVTNLHRAIEVSHWGVISVEETIDISHTGAQLKGSFSRYEFQRDQSGFNSVKSFKTILPASASDVYYRDEIGNISTSHLRILEDSTEVDLRPRFPLFGGWKTHYVLGYNVPTYEYLFNNGDKYLLKMRFVDHIFDDSVIDQVTIKLILPEGSKNIHVKLPYPTKRLPDEVHYTYLDTVGRPVIVFQNKNLVEQHIDDFEVHYEYKKLLMLQEPILVVVALYALFVVVIIYVRLDYSITRDPTKESRLRVSGFIETIHNHCDNRKTIYAKFDEALSKFKHNKDLNNYQTIVKKLNADHKTETQAIAELLSKLKQEGSDGADKVAELQRHDKAFKEQLQQQTVLVERLVANKISKQQYLDSDTAISKKKEDLMEKVNAVLCSL</sequence>